<dbReference type="InterPro" id="IPR050708">
    <property type="entry name" value="T6SS_VgrG/RHS"/>
</dbReference>
<evidence type="ECO:0000313" key="3">
    <source>
        <dbReference type="Proteomes" id="UP001222282"/>
    </source>
</evidence>
<dbReference type="PANTHER" id="PTHR32305">
    <property type="match status" value="1"/>
</dbReference>
<dbReference type="InterPro" id="IPR006530">
    <property type="entry name" value="YD"/>
</dbReference>
<proteinExistence type="predicted"/>
<name>A0ABY7Z2L8_9PSED</name>
<dbReference type="NCBIfam" id="TIGR03696">
    <property type="entry name" value="Rhs_assc_core"/>
    <property type="match status" value="1"/>
</dbReference>
<evidence type="ECO:0000313" key="2">
    <source>
        <dbReference type="EMBL" id="WDR33883.1"/>
    </source>
</evidence>
<reference evidence="2 3" key="1">
    <citation type="submission" date="2022-07" db="EMBL/GenBank/DDBJ databases">
        <authorList>
            <person name="Abrouk D."/>
            <person name="Moenne-Loccoz Y."/>
            <person name="Todorovic I."/>
            <person name="Raicevic V."/>
            <person name="Jovicic-Petrovic J."/>
        </authorList>
    </citation>
    <scope>NUCLEOTIDE SEQUENCE [LARGE SCALE GENOMIC DNA]</scope>
    <source>
        <strain evidence="3">IT-P374</strain>
    </source>
</reference>
<dbReference type="Gene3D" id="2.180.10.10">
    <property type="entry name" value="RHS repeat-associated core"/>
    <property type="match status" value="1"/>
</dbReference>
<dbReference type="PANTHER" id="PTHR32305:SF15">
    <property type="entry name" value="PROTEIN RHSA-RELATED"/>
    <property type="match status" value="1"/>
</dbReference>
<dbReference type="Proteomes" id="UP001222282">
    <property type="component" value="Chromosome"/>
</dbReference>
<accession>A0ABY7Z2L8</accession>
<sequence length="946" mass="104661">MATSLFHHTPTLRSHDPRHLPVRQVEYLRQVAGEAAQALVSRHLHDPAGRLVTQRDPRLFDGASPPNLQTIYTLDARPLCVDSVDAGWRLMLPGLGGEERQRWDQRGNHWQYEHDLLLRVIAVTENAQAGTECYSYADHNANAGFNLRGALTTQTDPSGNVVFSSYSLLGQGMSETRTLVDATGTFTTQRHYDPLGNILQLTDAGGHRQQSQYDVAGQLQQLSLQLAGSDTAQPVVSETRYNADGQLIEQLAGNGVRRSQHYDPADARLLRLLAYKDPAAPLQDLHYVYDPAGNILSIEDHTLATVYFANQRVDGNRHFVYDSLYRLIESRGFEGETPPQSPGLPQPIQPIDPGQRFNYREYYRYDEGNNLVELQHVREGHNFTQQMIIDPHSNRGVRWKTGDPEPVFAEHFDLHGNQLRLQPGTQPLLWDNRDQLARATLLQHSNGLPDDEEIYRYSQGERVYKCSLSHTPSVTHRREVRYLPGLEIHARSDGQHLHVIILPGVRCLHWLSGRPPGLEDDQLRYSLDDHLGSCALELDHRAAVISLEHYYPFGGTAWWAARSALEASYKTIRYSGQEMDASGLYYYGARYYAPWLQRWISADPAGDVDGLNLYAFVGNNPAGFIDTDGRALSDFLQPETREERDLRKARGAEQNRRRRARVELSSQVERHLNILALSLRRGLDAQQQILNHRTTSDFAGSTLRRSATHIAGQVVAYGGGIAVGIGAQALGVAAPGVGNVAGVVIGFAAKKTISLLWDYAAERTGASASIKFKASRVSAEKIIKKAEYKTMSPLSYMEQKYAKMLPDTQKGAFKGLKESTSTAISLGAKQITPSMAAEVSATASALLGAVEIGHEIAGAVGGLTAEKIAQGERNLTGLIDTLQGNLSEVANYFEIAGVDAIHTFGLFKDSPGDSVESLTQTTQAVITELAYARTMLLSHSHKFSHV</sequence>
<dbReference type="NCBIfam" id="TIGR01643">
    <property type="entry name" value="YD_repeat_2x"/>
    <property type="match status" value="1"/>
</dbReference>
<feature type="region of interest" description="Disordered" evidence="1">
    <location>
        <begin position="333"/>
        <end position="353"/>
    </location>
</feature>
<evidence type="ECO:0000256" key="1">
    <source>
        <dbReference type="SAM" id="MobiDB-lite"/>
    </source>
</evidence>
<protein>
    <submittedName>
        <fullName evidence="2">Toxin</fullName>
    </submittedName>
</protein>
<gene>
    <name evidence="2" type="ORF">NN484_15300</name>
</gene>
<feature type="compositionally biased region" description="Pro residues" evidence="1">
    <location>
        <begin position="339"/>
        <end position="350"/>
    </location>
</feature>
<dbReference type="InterPro" id="IPR022385">
    <property type="entry name" value="Rhs_assc_core"/>
</dbReference>
<keyword evidence="3" id="KW-1185">Reference proteome</keyword>
<dbReference type="RefSeq" id="WP_274657430.1">
    <property type="nucleotide sequence ID" value="NZ_CP101655.1"/>
</dbReference>
<dbReference type="EMBL" id="CP101655">
    <property type="protein sequence ID" value="WDR33883.1"/>
    <property type="molecule type" value="Genomic_DNA"/>
</dbReference>
<organism evidence="2 3">
    <name type="scientific">Pseudomonas serboccidentalis</name>
    <dbReference type="NCBI Taxonomy" id="2964670"/>
    <lineage>
        <taxon>Bacteria</taxon>
        <taxon>Pseudomonadati</taxon>
        <taxon>Pseudomonadota</taxon>
        <taxon>Gammaproteobacteria</taxon>
        <taxon>Pseudomonadales</taxon>
        <taxon>Pseudomonadaceae</taxon>
        <taxon>Pseudomonas</taxon>
    </lineage>
</organism>